<evidence type="ECO:0000256" key="5">
    <source>
        <dbReference type="PROSITE-ProRule" id="PRU00335"/>
    </source>
</evidence>
<dbReference type="InterPro" id="IPR009057">
    <property type="entry name" value="Homeodomain-like_sf"/>
</dbReference>
<dbReference type="InterPro" id="IPR050109">
    <property type="entry name" value="HTH-type_TetR-like_transc_reg"/>
</dbReference>
<accession>A0ABS7S2L0</accession>
<organism evidence="7 8">
    <name type="scientific">Occultella gossypii</name>
    <dbReference type="NCBI Taxonomy" id="2800820"/>
    <lineage>
        <taxon>Bacteria</taxon>
        <taxon>Bacillati</taxon>
        <taxon>Actinomycetota</taxon>
        <taxon>Actinomycetes</taxon>
        <taxon>Micrococcales</taxon>
        <taxon>Ruaniaceae</taxon>
        <taxon>Occultella</taxon>
    </lineage>
</organism>
<dbReference type="Pfam" id="PF00440">
    <property type="entry name" value="TetR_N"/>
    <property type="match status" value="1"/>
</dbReference>
<name>A0ABS7S2L0_9MICO</name>
<dbReference type="RefSeq" id="WP_223401603.1">
    <property type="nucleotide sequence ID" value="NZ_JAGSHT010000001.1"/>
</dbReference>
<sequence length="221" mass="24550">MPRATGAMPAPRWDRLLRTAAQEFAEQGYQQASLNRIITRVGLSKSSFYHYVASKEALFDAVLAEFTPPLLATIAPPDPEQLTQDYWAQLAATVRRLIAAGRTDPTFHHLGRMWYLPGPSLDTVSTVSTAGTDPTDSTRANATVGFDSWLRRTLEIGRAIGAVRDDLPVELQTRMLRTVIQIFDEWWLNHQPDVSIATDAVLDDLADAQFATVRRLVGTTI</sequence>
<dbReference type="PRINTS" id="PR00455">
    <property type="entry name" value="HTHTETR"/>
</dbReference>
<evidence type="ECO:0000256" key="3">
    <source>
        <dbReference type="ARBA" id="ARBA00023125"/>
    </source>
</evidence>
<feature type="DNA-binding region" description="H-T-H motif" evidence="5">
    <location>
        <begin position="33"/>
        <end position="52"/>
    </location>
</feature>
<keyword evidence="1" id="KW-0678">Repressor</keyword>
<reference evidence="7 8" key="1">
    <citation type="submission" date="2021-04" db="EMBL/GenBank/DDBJ databases">
        <title>Ruania sp. nov., isolated from sandy soil of mangrove forest.</title>
        <authorList>
            <person name="Ge X."/>
            <person name="Huang R."/>
            <person name="Liu W."/>
        </authorList>
    </citation>
    <scope>NUCLEOTIDE SEQUENCE [LARGE SCALE GENOMIC DNA]</scope>
    <source>
        <strain evidence="7 8">N2-46</strain>
    </source>
</reference>
<dbReference type="PANTHER" id="PTHR30055:SF175">
    <property type="entry name" value="HTH-TYPE TRANSCRIPTIONAL REPRESSOR KSTR2"/>
    <property type="match status" value="1"/>
</dbReference>
<keyword evidence="4" id="KW-0804">Transcription</keyword>
<keyword evidence="3 5" id="KW-0238">DNA-binding</keyword>
<dbReference type="PANTHER" id="PTHR30055">
    <property type="entry name" value="HTH-TYPE TRANSCRIPTIONAL REGULATOR RUTR"/>
    <property type="match status" value="1"/>
</dbReference>
<evidence type="ECO:0000256" key="2">
    <source>
        <dbReference type="ARBA" id="ARBA00023015"/>
    </source>
</evidence>
<protein>
    <submittedName>
        <fullName evidence="7">TetR family transcriptional regulator</fullName>
    </submittedName>
</protein>
<dbReference type="InterPro" id="IPR001647">
    <property type="entry name" value="HTH_TetR"/>
</dbReference>
<evidence type="ECO:0000256" key="4">
    <source>
        <dbReference type="ARBA" id="ARBA00023163"/>
    </source>
</evidence>
<evidence type="ECO:0000256" key="1">
    <source>
        <dbReference type="ARBA" id="ARBA00022491"/>
    </source>
</evidence>
<proteinExistence type="predicted"/>
<keyword evidence="2" id="KW-0805">Transcription regulation</keyword>
<evidence type="ECO:0000313" key="8">
    <source>
        <dbReference type="Proteomes" id="UP000826651"/>
    </source>
</evidence>
<keyword evidence="8" id="KW-1185">Reference proteome</keyword>
<dbReference type="PROSITE" id="PS50977">
    <property type="entry name" value="HTH_TETR_2"/>
    <property type="match status" value="1"/>
</dbReference>
<dbReference type="Proteomes" id="UP000826651">
    <property type="component" value="Unassembled WGS sequence"/>
</dbReference>
<comment type="caution">
    <text evidence="7">The sequence shown here is derived from an EMBL/GenBank/DDBJ whole genome shotgun (WGS) entry which is preliminary data.</text>
</comment>
<feature type="domain" description="HTH tetR-type" evidence="6">
    <location>
        <begin position="10"/>
        <end position="70"/>
    </location>
</feature>
<dbReference type="SUPFAM" id="SSF46689">
    <property type="entry name" value="Homeodomain-like"/>
    <property type="match status" value="1"/>
</dbReference>
<evidence type="ECO:0000259" key="6">
    <source>
        <dbReference type="PROSITE" id="PS50977"/>
    </source>
</evidence>
<dbReference type="Gene3D" id="1.10.357.10">
    <property type="entry name" value="Tetracycline Repressor, domain 2"/>
    <property type="match status" value="1"/>
</dbReference>
<evidence type="ECO:0000313" key="7">
    <source>
        <dbReference type="EMBL" id="MBZ2194584.1"/>
    </source>
</evidence>
<gene>
    <name evidence="7" type="ORF">KCQ71_00340</name>
</gene>
<dbReference type="EMBL" id="JAGSHT010000001">
    <property type="protein sequence ID" value="MBZ2194584.1"/>
    <property type="molecule type" value="Genomic_DNA"/>
</dbReference>